<dbReference type="SUPFAM" id="SSF103473">
    <property type="entry name" value="MFS general substrate transporter"/>
    <property type="match status" value="1"/>
</dbReference>
<evidence type="ECO:0000256" key="1">
    <source>
        <dbReference type="SAM" id="Phobius"/>
    </source>
</evidence>
<keyword evidence="1" id="KW-0472">Membrane</keyword>
<dbReference type="EMBL" id="UYRT01097617">
    <property type="protein sequence ID" value="VDN41376.1"/>
    <property type="molecule type" value="Genomic_DNA"/>
</dbReference>
<keyword evidence="1" id="KW-1133">Transmembrane helix</keyword>
<dbReference type="GO" id="GO:0016020">
    <property type="term" value="C:membrane"/>
    <property type="evidence" value="ECO:0007669"/>
    <property type="project" value="TreeGrafter"/>
</dbReference>
<dbReference type="PANTHER" id="PTHR45757">
    <property type="entry name" value="PROTEIN CBG23364-RELATED"/>
    <property type="match status" value="1"/>
</dbReference>
<evidence type="ECO:0000313" key="2">
    <source>
        <dbReference type="EMBL" id="VDN41376.1"/>
    </source>
</evidence>
<dbReference type="PANTHER" id="PTHR45757:SF23">
    <property type="entry name" value="MAJOR FACILITATOR SUPERFAMILY (MFS) PROFILE DOMAIN-CONTAINING PROTEIN"/>
    <property type="match status" value="1"/>
</dbReference>
<dbReference type="Gene3D" id="1.20.1250.20">
    <property type="entry name" value="MFS general substrate transporter like domains"/>
    <property type="match status" value="1"/>
</dbReference>
<name>A0A3P7RE40_9BILA</name>
<proteinExistence type="predicted"/>
<dbReference type="InterPro" id="IPR036259">
    <property type="entry name" value="MFS_trans_sf"/>
</dbReference>
<dbReference type="Proteomes" id="UP000271098">
    <property type="component" value="Unassembled WGS sequence"/>
</dbReference>
<dbReference type="AlphaFoldDB" id="A0A3P7RE40"/>
<gene>
    <name evidence="2" type="ORF">GPUH_LOCUS23368</name>
</gene>
<accession>A0A3P7RE40</accession>
<dbReference type="OrthoDB" id="2985014at2759"/>
<protein>
    <recommendedName>
        <fullName evidence="4">MFS domain-containing protein</fullName>
    </recommendedName>
</protein>
<evidence type="ECO:0008006" key="4">
    <source>
        <dbReference type="Google" id="ProtNLM"/>
    </source>
</evidence>
<keyword evidence="3" id="KW-1185">Reference proteome</keyword>
<feature type="transmembrane region" description="Helical" evidence="1">
    <location>
        <begin position="36"/>
        <end position="60"/>
    </location>
</feature>
<reference evidence="2 3" key="1">
    <citation type="submission" date="2018-11" db="EMBL/GenBank/DDBJ databases">
        <authorList>
            <consortium name="Pathogen Informatics"/>
        </authorList>
    </citation>
    <scope>NUCLEOTIDE SEQUENCE [LARGE SCALE GENOMIC DNA]</scope>
</reference>
<keyword evidence="1" id="KW-0812">Transmembrane</keyword>
<evidence type="ECO:0000313" key="3">
    <source>
        <dbReference type="Proteomes" id="UP000271098"/>
    </source>
</evidence>
<organism evidence="2 3">
    <name type="scientific">Gongylonema pulchrum</name>
    <dbReference type="NCBI Taxonomy" id="637853"/>
    <lineage>
        <taxon>Eukaryota</taxon>
        <taxon>Metazoa</taxon>
        <taxon>Ecdysozoa</taxon>
        <taxon>Nematoda</taxon>
        <taxon>Chromadorea</taxon>
        <taxon>Rhabditida</taxon>
        <taxon>Spirurina</taxon>
        <taxon>Spiruromorpha</taxon>
        <taxon>Spiruroidea</taxon>
        <taxon>Gongylonematidae</taxon>
        <taxon>Gongylonema</taxon>
    </lineage>
</organism>
<sequence>MYTYLYVYKCRKFAYFSKKDLRKIPYSSILKTPAVWAVWIAALGNFTCVNMLFLFSPLYISKVLGFEIHHTGITAAFGPFAQFLAKVCAGQLSLLPVL</sequence>